<dbReference type="SUPFAM" id="SSF51064">
    <property type="entry name" value="Head domain of nucleotide exchange factor GrpE"/>
    <property type="match status" value="1"/>
</dbReference>
<dbReference type="Proteomes" id="UP000749559">
    <property type="component" value="Unassembled WGS sequence"/>
</dbReference>
<dbReference type="HAMAP" id="MF_01151">
    <property type="entry name" value="GrpE"/>
    <property type="match status" value="1"/>
</dbReference>
<proteinExistence type="inferred from homology"/>
<dbReference type="InterPro" id="IPR000740">
    <property type="entry name" value="GrpE"/>
</dbReference>
<accession>A0A8J1XGN3</accession>
<evidence type="ECO:0000256" key="8">
    <source>
        <dbReference type="RuleBase" id="RU004478"/>
    </source>
</evidence>
<feature type="region of interest" description="Disordered" evidence="10">
    <location>
        <begin position="43"/>
        <end position="83"/>
    </location>
</feature>
<feature type="compositionally biased region" description="Basic and acidic residues" evidence="10">
    <location>
        <begin position="64"/>
        <end position="83"/>
    </location>
</feature>
<keyword evidence="3" id="KW-0809">Transit peptide</keyword>
<evidence type="ECO:0000256" key="2">
    <source>
        <dbReference type="ARBA" id="ARBA00009054"/>
    </source>
</evidence>
<dbReference type="FunFam" id="3.90.20.20:FF:000003">
    <property type="entry name" value="GrpE protein homolog"/>
    <property type="match status" value="1"/>
</dbReference>
<dbReference type="SUPFAM" id="SSF58014">
    <property type="entry name" value="Coiled-coil domain of nucleotide exchange factor GrpE"/>
    <property type="match status" value="1"/>
</dbReference>
<sequence>MIAPQNFLEVSRNHTRTNMAALSACFRATRSLVGFNSSILARSTHLRSPQQSRHWSTTATEENVDSKEEKTDKPEEKPEISDIEKSLREEKQKLLDQIADVQDKYKRSLAETENVRTRMKKQVDDAKIFGIQGFCKDLLEVADILGKATESVPPDALTGDPYLKSMHEGLTMTETQLQKVFNKHNLIMINPDVGEVFDPNFHEALFQTPMEGKEDNTIAVVTKVGYRLHERTIRAALVGVVKSPS</sequence>
<dbReference type="OrthoDB" id="201635at2759"/>
<evidence type="ECO:0000256" key="5">
    <source>
        <dbReference type="ARBA" id="ARBA00023186"/>
    </source>
</evidence>
<keyword evidence="12" id="KW-1185">Reference proteome</keyword>
<dbReference type="PRINTS" id="PR00773">
    <property type="entry name" value="GRPEPROTEIN"/>
</dbReference>
<dbReference type="GO" id="GO:0051082">
    <property type="term" value="F:unfolded protein binding"/>
    <property type="evidence" value="ECO:0007669"/>
    <property type="project" value="TreeGrafter"/>
</dbReference>
<comment type="function">
    <text evidence="6">Essential component of the PAM complex, a complex required for the translocation of transit peptide-containing proteins from the inner membrane into the mitochondrial matrix in an ATP-dependent manner. Seems to control the nucleotide-dependent binding of mitochondrial HSP70 to substrate proteins.</text>
</comment>
<reference evidence="11" key="1">
    <citation type="submission" date="2022-03" db="EMBL/GenBank/DDBJ databases">
        <authorList>
            <person name="Martin C."/>
        </authorList>
    </citation>
    <scope>NUCLEOTIDE SEQUENCE</scope>
</reference>
<evidence type="ECO:0000313" key="11">
    <source>
        <dbReference type="EMBL" id="CAH1783703.1"/>
    </source>
</evidence>
<evidence type="ECO:0000256" key="3">
    <source>
        <dbReference type="ARBA" id="ARBA00022946"/>
    </source>
</evidence>
<name>A0A8J1XGN3_OWEFU</name>
<dbReference type="Gene3D" id="2.30.22.10">
    <property type="entry name" value="Head domain of nucleotide exchange factor GrpE"/>
    <property type="match status" value="1"/>
</dbReference>
<evidence type="ECO:0000256" key="9">
    <source>
        <dbReference type="SAM" id="Coils"/>
    </source>
</evidence>
<dbReference type="AlphaFoldDB" id="A0A8J1XGN3"/>
<feature type="coiled-coil region" evidence="9">
    <location>
        <begin position="84"/>
        <end position="111"/>
    </location>
</feature>
<protein>
    <recommendedName>
        <fullName evidence="7">GrpE protein homolog</fullName>
    </recommendedName>
</protein>
<dbReference type="InterPro" id="IPR009012">
    <property type="entry name" value="GrpE_head"/>
</dbReference>
<dbReference type="InterPro" id="IPR013805">
    <property type="entry name" value="GrpE_CC"/>
</dbReference>
<feature type="compositionally biased region" description="Polar residues" evidence="10">
    <location>
        <begin position="43"/>
        <end position="61"/>
    </location>
</feature>
<dbReference type="GO" id="GO:0006457">
    <property type="term" value="P:protein folding"/>
    <property type="evidence" value="ECO:0007669"/>
    <property type="project" value="InterPro"/>
</dbReference>
<dbReference type="PROSITE" id="PS01071">
    <property type="entry name" value="GRPE"/>
    <property type="match status" value="1"/>
</dbReference>
<keyword evidence="4 7" id="KW-0496">Mitochondrion</keyword>
<dbReference type="CDD" id="cd00446">
    <property type="entry name" value="GrpE"/>
    <property type="match status" value="1"/>
</dbReference>
<dbReference type="GO" id="GO:0000774">
    <property type="term" value="F:adenyl-nucleotide exchange factor activity"/>
    <property type="evidence" value="ECO:0007669"/>
    <property type="project" value="InterPro"/>
</dbReference>
<comment type="similarity">
    <text evidence="2 8">Belongs to the GrpE family.</text>
</comment>
<dbReference type="PANTHER" id="PTHR21237">
    <property type="entry name" value="GRPE PROTEIN"/>
    <property type="match status" value="1"/>
</dbReference>
<dbReference type="Pfam" id="PF01025">
    <property type="entry name" value="GrpE"/>
    <property type="match status" value="1"/>
</dbReference>
<dbReference type="Gene3D" id="3.90.20.20">
    <property type="match status" value="1"/>
</dbReference>
<dbReference type="EMBL" id="CAIIXF020000005">
    <property type="protein sequence ID" value="CAH1783703.1"/>
    <property type="molecule type" value="Genomic_DNA"/>
</dbReference>
<evidence type="ECO:0000256" key="7">
    <source>
        <dbReference type="RuleBase" id="RU000640"/>
    </source>
</evidence>
<comment type="caution">
    <text evidence="11">The sequence shown here is derived from an EMBL/GenBank/DDBJ whole genome shotgun (WGS) entry which is preliminary data.</text>
</comment>
<evidence type="ECO:0000256" key="1">
    <source>
        <dbReference type="ARBA" id="ARBA00004305"/>
    </source>
</evidence>
<evidence type="ECO:0000256" key="10">
    <source>
        <dbReference type="SAM" id="MobiDB-lite"/>
    </source>
</evidence>
<dbReference type="GO" id="GO:0051087">
    <property type="term" value="F:protein-folding chaperone binding"/>
    <property type="evidence" value="ECO:0007669"/>
    <property type="project" value="InterPro"/>
</dbReference>
<keyword evidence="5 7" id="KW-0143">Chaperone</keyword>
<dbReference type="GO" id="GO:0030150">
    <property type="term" value="P:protein import into mitochondrial matrix"/>
    <property type="evidence" value="ECO:0007669"/>
    <property type="project" value="TreeGrafter"/>
</dbReference>
<organism evidence="11 12">
    <name type="scientific">Owenia fusiformis</name>
    <name type="common">Polychaete worm</name>
    <dbReference type="NCBI Taxonomy" id="6347"/>
    <lineage>
        <taxon>Eukaryota</taxon>
        <taxon>Metazoa</taxon>
        <taxon>Spiralia</taxon>
        <taxon>Lophotrochozoa</taxon>
        <taxon>Annelida</taxon>
        <taxon>Polychaeta</taxon>
        <taxon>Sedentaria</taxon>
        <taxon>Canalipalpata</taxon>
        <taxon>Sabellida</taxon>
        <taxon>Oweniida</taxon>
        <taxon>Oweniidae</taxon>
        <taxon>Owenia</taxon>
    </lineage>
</organism>
<dbReference type="FunFam" id="2.30.22.10:FF:000002">
    <property type="entry name" value="GrpE protein homolog"/>
    <property type="match status" value="1"/>
</dbReference>
<dbReference type="GO" id="GO:0042803">
    <property type="term" value="F:protein homodimerization activity"/>
    <property type="evidence" value="ECO:0007669"/>
    <property type="project" value="InterPro"/>
</dbReference>
<evidence type="ECO:0000256" key="4">
    <source>
        <dbReference type="ARBA" id="ARBA00023128"/>
    </source>
</evidence>
<evidence type="ECO:0000313" key="12">
    <source>
        <dbReference type="Proteomes" id="UP000749559"/>
    </source>
</evidence>
<dbReference type="GO" id="GO:0001405">
    <property type="term" value="C:PAM complex, Tim23 associated import motor"/>
    <property type="evidence" value="ECO:0007669"/>
    <property type="project" value="TreeGrafter"/>
</dbReference>
<evidence type="ECO:0000256" key="6">
    <source>
        <dbReference type="ARBA" id="ARBA00045572"/>
    </source>
</evidence>
<comment type="subcellular location">
    <subcellularLocation>
        <location evidence="1 7">Mitochondrion matrix</location>
    </subcellularLocation>
</comment>
<gene>
    <name evidence="11" type="ORF">OFUS_LOCUS10019</name>
</gene>
<keyword evidence="9" id="KW-0175">Coiled coil</keyword>
<dbReference type="PANTHER" id="PTHR21237:SF23">
    <property type="entry name" value="GRPE PROTEIN HOMOLOG, MITOCHONDRIAL"/>
    <property type="match status" value="1"/>
</dbReference>